<reference evidence="2 3" key="1">
    <citation type="submission" date="2018-06" db="EMBL/GenBank/DDBJ databases">
        <authorList>
            <consortium name="Pathogen Informatics"/>
            <person name="Doyle S."/>
        </authorList>
    </citation>
    <scope>NUCLEOTIDE SEQUENCE [LARGE SCALE GENOMIC DNA]</scope>
    <source>
        <strain evidence="2 3">NCTC4670</strain>
    </source>
</reference>
<dbReference type="EMBL" id="UHFG01000004">
    <property type="protein sequence ID" value="SUN51122.1"/>
    <property type="molecule type" value="Genomic_DNA"/>
</dbReference>
<dbReference type="InterPro" id="IPR006540">
    <property type="entry name" value="Lactococcin_972"/>
</dbReference>
<dbReference type="RefSeq" id="WP_115246576.1">
    <property type="nucleotide sequence ID" value="NZ_UHFG01000004.1"/>
</dbReference>
<dbReference type="AlphaFoldDB" id="A0A380JXL7"/>
<name>A0A380JXL7_STRDY</name>
<evidence type="ECO:0000313" key="3">
    <source>
        <dbReference type="Proteomes" id="UP000254797"/>
    </source>
</evidence>
<protein>
    <submittedName>
        <fullName evidence="2">Bacteriocin</fullName>
    </submittedName>
</protein>
<accession>A0A380JXL7</accession>
<organism evidence="2 3">
    <name type="scientific">Streptococcus dysgalactiae subsp. dysgalactiae</name>
    <dbReference type="NCBI Taxonomy" id="99822"/>
    <lineage>
        <taxon>Bacteria</taxon>
        <taxon>Bacillati</taxon>
        <taxon>Bacillota</taxon>
        <taxon>Bacilli</taxon>
        <taxon>Lactobacillales</taxon>
        <taxon>Streptococcaceae</taxon>
        <taxon>Streptococcus</taxon>
    </lineage>
</organism>
<dbReference type="Gene3D" id="2.60.40.2850">
    <property type="match status" value="1"/>
</dbReference>
<feature type="signal peptide" evidence="1">
    <location>
        <begin position="1"/>
        <end position="25"/>
    </location>
</feature>
<dbReference type="Proteomes" id="UP000254797">
    <property type="component" value="Unassembled WGS sequence"/>
</dbReference>
<proteinExistence type="predicted"/>
<dbReference type="Pfam" id="PF09683">
    <property type="entry name" value="Lactococcin_972"/>
    <property type="match status" value="1"/>
</dbReference>
<evidence type="ECO:0000313" key="2">
    <source>
        <dbReference type="EMBL" id="SUN51122.1"/>
    </source>
</evidence>
<sequence>MLKTKKVVATFFAVLSFSVALPVLAVSHLGGEWTYGGHHDPSNWGAFSNYYHGSESHWSYVGSNTRNNSKKDTARAGEHSYAFINTNFGESVVFDAGK</sequence>
<evidence type="ECO:0000256" key="1">
    <source>
        <dbReference type="SAM" id="SignalP"/>
    </source>
</evidence>
<gene>
    <name evidence="2" type="ORF">NCTC4670_01839</name>
</gene>
<feature type="chain" id="PRO_5016607764" evidence="1">
    <location>
        <begin position="26"/>
        <end position="98"/>
    </location>
</feature>
<keyword evidence="1" id="KW-0732">Signal</keyword>